<proteinExistence type="predicted"/>
<gene>
    <name evidence="3" type="ORF">Pa4123_51820</name>
</gene>
<dbReference type="InterPro" id="IPR007159">
    <property type="entry name" value="SpoVT-AbrB_dom"/>
</dbReference>
<comment type="caution">
    <text evidence="3">The sequence shown here is derived from an EMBL/GenBank/DDBJ whole genome shotgun (WGS) entry which is preliminary data.</text>
</comment>
<organism evidence="3 4">
    <name type="scientific">Phytohabitans aurantiacus</name>
    <dbReference type="NCBI Taxonomy" id="3016789"/>
    <lineage>
        <taxon>Bacteria</taxon>
        <taxon>Bacillati</taxon>
        <taxon>Actinomycetota</taxon>
        <taxon>Actinomycetes</taxon>
        <taxon>Micromonosporales</taxon>
        <taxon>Micromonosporaceae</taxon>
    </lineage>
</organism>
<evidence type="ECO:0000313" key="4">
    <source>
        <dbReference type="Proteomes" id="UP001144280"/>
    </source>
</evidence>
<evidence type="ECO:0000313" key="3">
    <source>
        <dbReference type="EMBL" id="GLH99906.1"/>
    </source>
</evidence>
<name>A0ABQ5R213_9ACTN</name>
<dbReference type="EMBL" id="BSDI01000029">
    <property type="protein sequence ID" value="GLH99906.1"/>
    <property type="molecule type" value="Genomic_DNA"/>
</dbReference>
<accession>A0ABQ5R213</accession>
<keyword evidence="1" id="KW-0238">DNA-binding</keyword>
<dbReference type="Proteomes" id="UP001144280">
    <property type="component" value="Unassembled WGS sequence"/>
</dbReference>
<dbReference type="PROSITE" id="PS51740">
    <property type="entry name" value="SPOVT_ABRB"/>
    <property type="match status" value="1"/>
</dbReference>
<evidence type="ECO:0000259" key="2">
    <source>
        <dbReference type="PROSITE" id="PS51740"/>
    </source>
</evidence>
<protein>
    <recommendedName>
        <fullName evidence="2">SpoVT-AbrB domain-containing protein</fullName>
    </recommendedName>
</protein>
<reference evidence="3" key="1">
    <citation type="submission" date="2022-12" db="EMBL/GenBank/DDBJ databases">
        <title>New Phytohabitans aurantiacus sp. RD004123 nov., an actinomycete isolated from soil.</title>
        <authorList>
            <person name="Triningsih D.W."/>
            <person name="Harunari E."/>
            <person name="Igarashi Y."/>
        </authorList>
    </citation>
    <scope>NUCLEOTIDE SEQUENCE</scope>
    <source>
        <strain evidence="3">RD004123</strain>
    </source>
</reference>
<keyword evidence="4" id="KW-1185">Reference proteome</keyword>
<evidence type="ECO:0000256" key="1">
    <source>
        <dbReference type="PROSITE-ProRule" id="PRU01076"/>
    </source>
</evidence>
<feature type="domain" description="SpoVT-AbrB" evidence="2">
    <location>
        <begin position="9"/>
        <end position="54"/>
    </location>
</feature>
<sequence length="262" mass="26238">MQGHGGSAARPSTVDGRRRMTLPTALADAAGITGPVVVLRGERAGELLVSTPQAALSRLRRGLARARESHGRHASLGAALTDGLGRPAPAVPAGTPAPLPADGPIVVDTAPLLALLDGDPAGEAVVPLLPRLVTTWAAVDDLLSTLLAAGLSAAGTVPADGAGAVPGHDVVMDVLAALGLRTATIEQSADWAPIRVLEFELRQVGGLAAAERSILALATYLGAPALLGRPVGALPAAVTAPVFDVRDLAPARHRVVPAGTTA</sequence>